<gene>
    <name evidence="6" type="ORF">OJF2_17750</name>
</gene>
<feature type="repeat" description="TPR" evidence="3">
    <location>
        <begin position="703"/>
        <end position="736"/>
    </location>
</feature>
<protein>
    <submittedName>
        <fullName evidence="6">Tetratricopeptide repeat protein</fullName>
    </submittedName>
</protein>
<evidence type="ECO:0000313" key="7">
    <source>
        <dbReference type="Proteomes" id="UP000324233"/>
    </source>
</evidence>
<evidence type="ECO:0000256" key="1">
    <source>
        <dbReference type="ARBA" id="ARBA00022737"/>
    </source>
</evidence>
<evidence type="ECO:0000256" key="4">
    <source>
        <dbReference type="SAM" id="MobiDB-lite"/>
    </source>
</evidence>
<feature type="repeat" description="TPR" evidence="3">
    <location>
        <begin position="292"/>
        <end position="325"/>
    </location>
</feature>
<dbReference type="EMBL" id="CP042997">
    <property type="protein sequence ID" value="QEH33274.1"/>
    <property type="molecule type" value="Genomic_DNA"/>
</dbReference>
<dbReference type="InterPro" id="IPR051685">
    <property type="entry name" value="Ycf3/AcsC/BcsC/TPR_MFPF"/>
</dbReference>
<feature type="domain" description="Peptidase MA-like" evidence="5">
    <location>
        <begin position="536"/>
        <end position="670"/>
    </location>
</feature>
<name>A0A5B9VZB0_9BACT</name>
<reference evidence="6 7" key="1">
    <citation type="submission" date="2019-08" db="EMBL/GenBank/DDBJ databases">
        <title>Deep-cultivation of Planctomycetes and their phenomic and genomic characterization uncovers novel biology.</title>
        <authorList>
            <person name="Wiegand S."/>
            <person name="Jogler M."/>
            <person name="Boedeker C."/>
            <person name="Pinto D."/>
            <person name="Vollmers J."/>
            <person name="Rivas-Marin E."/>
            <person name="Kohn T."/>
            <person name="Peeters S.H."/>
            <person name="Heuer A."/>
            <person name="Rast P."/>
            <person name="Oberbeckmann S."/>
            <person name="Bunk B."/>
            <person name="Jeske O."/>
            <person name="Meyerdierks A."/>
            <person name="Storesund J.E."/>
            <person name="Kallscheuer N."/>
            <person name="Luecker S."/>
            <person name="Lage O.M."/>
            <person name="Pohl T."/>
            <person name="Merkel B.J."/>
            <person name="Hornburger P."/>
            <person name="Mueller R.-W."/>
            <person name="Bruemmer F."/>
            <person name="Labrenz M."/>
            <person name="Spormann A.M."/>
            <person name="Op den Camp H."/>
            <person name="Overmann J."/>
            <person name="Amann R."/>
            <person name="Jetten M.S.M."/>
            <person name="Mascher T."/>
            <person name="Medema M.H."/>
            <person name="Devos D.P."/>
            <person name="Kaster A.-K."/>
            <person name="Ovreas L."/>
            <person name="Rohde M."/>
            <person name="Galperin M.Y."/>
            <person name="Jogler C."/>
        </authorList>
    </citation>
    <scope>NUCLEOTIDE SEQUENCE [LARGE SCALE GENOMIC DNA]</scope>
    <source>
        <strain evidence="6 7">OJF2</strain>
    </source>
</reference>
<organism evidence="6 7">
    <name type="scientific">Aquisphaera giovannonii</name>
    <dbReference type="NCBI Taxonomy" id="406548"/>
    <lineage>
        <taxon>Bacteria</taxon>
        <taxon>Pseudomonadati</taxon>
        <taxon>Planctomycetota</taxon>
        <taxon>Planctomycetia</taxon>
        <taxon>Isosphaerales</taxon>
        <taxon>Isosphaeraceae</taxon>
        <taxon>Aquisphaera</taxon>
    </lineage>
</organism>
<dbReference type="Pfam" id="PF14559">
    <property type="entry name" value="TPR_19"/>
    <property type="match status" value="3"/>
</dbReference>
<keyword evidence="2 3" id="KW-0802">TPR repeat</keyword>
<dbReference type="SUPFAM" id="SSF48452">
    <property type="entry name" value="TPR-like"/>
    <property type="match status" value="3"/>
</dbReference>
<dbReference type="KEGG" id="agv:OJF2_17750"/>
<dbReference type="PROSITE" id="PS50005">
    <property type="entry name" value="TPR"/>
    <property type="match status" value="4"/>
</dbReference>
<dbReference type="Pfam" id="PF13181">
    <property type="entry name" value="TPR_8"/>
    <property type="match status" value="1"/>
</dbReference>
<proteinExistence type="predicted"/>
<evidence type="ECO:0000256" key="2">
    <source>
        <dbReference type="ARBA" id="ARBA00022803"/>
    </source>
</evidence>
<dbReference type="SMART" id="SM00028">
    <property type="entry name" value="TPR"/>
    <property type="match status" value="7"/>
</dbReference>
<feature type="repeat" description="TPR" evidence="3">
    <location>
        <begin position="103"/>
        <end position="136"/>
    </location>
</feature>
<evidence type="ECO:0000259" key="5">
    <source>
        <dbReference type="Pfam" id="PF13485"/>
    </source>
</evidence>
<dbReference type="PANTHER" id="PTHR44943">
    <property type="entry name" value="CELLULOSE SYNTHASE OPERON PROTEIN C"/>
    <property type="match status" value="1"/>
</dbReference>
<accession>A0A5B9VZB0</accession>
<evidence type="ECO:0000256" key="3">
    <source>
        <dbReference type="PROSITE-ProRule" id="PRU00339"/>
    </source>
</evidence>
<keyword evidence="1" id="KW-0677">Repeat</keyword>
<dbReference type="Pfam" id="PF13432">
    <property type="entry name" value="TPR_16"/>
    <property type="match status" value="2"/>
</dbReference>
<dbReference type="Gene3D" id="1.25.40.10">
    <property type="entry name" value="Tetratricopeptide repeat domain"/>
    <property type="match status" value="5"/>
</dbReference>
<evidence type="ECO:0000313" key="6">
    <source>
        <dbReference type="EMBL" id="QEH33274.1"/>
    </source>
</evidence>
<dbReference type="InterPro" id="IPR011990">
    <property type="entry name" value="TPR-like_helical_dom_sf"/>
</dbReference>
<sequence>MAHGIVLAALMFLAQAPAEAPADGAGPKGLDAARRLLQNGRYAEADEAYANALAEAAKKPGGVTPAAKAAIAMARAECQASQGETGKARDGLGTLIVEQPDNADAIARLADLDLQKGDWEGAEAAAKKALEKSPDHIPARWVAARLLEARGKREEAVQACKWFVDHYNGRPADLARNAENLLIVGQAAERYYRSTARGEELSGALNDVINEIYEAALRADQNCWQAPWLEGKLFLSGYNERAAAKELARAQQINPLSPEVLVTLGQADLQGYRLAAGRKKAEAALGVNPHFAPAYVLLADLNISDERFTDALKAAEKAVAENPRDEDALARLAASRRLLVDAPGAQAAELMALANSPNPATFYAALAERLADRRKYLSAERAFLLAAQADPTRADAPIGLGMLYMQIGREAEARSLFEEAFAADPFNVRADNMMKVLKHMESYSPIESKHYSVLVDPTQDELLGKYMARYLESIYDELTTRFGYVPPGRTRIEIMKNHQWFSGRTIALPFIPTVGACTGKVVALASPKATGKPFNWARVLKHELVHVITLQQTEFNIPHWYTEALAVESEGFPRPQEWNKMLLERVPGRSKLLNLDTINLGFIRPNEPEDRQMAYCQAQLYARYMLKRFGDDALIKMLMAYRRGLTTDRAIRECFGVEKADFEKAYLAYLDEVIKSIRVRVNEEKPVKFSQLERQLKQKPEDPDLNAQMAYEHYARRDYKEARPLAEKALSLKPHHPLASYVKARLLSSIGDDDAARAVLEPALDEAKPDERVADLLGQLRMKAGLLDEAEKLFEIARKDDPYNTKWIASLARIHFRQKRTDKFLDDLAMIAANDADDVTIRKELAERHLAGGRPEEAAKWAEQWLQIDVYDPAAHVILADARARSGKLAEAIEEYETGLSLKAKKPNDIRTRIARAQLDLGRRDEARKTLDGVLKQDPEHPEAKKLRESLGPAKTG</sequence>
<feature type="repeat" description="TPR" evidence="3">
    <location>
        <begin position="394"/>
        <end position="427"/>
    </location>
</feature>
<dbReference type="RefSeq" id="WP_246196455.1">
    <property type="nucleotide sequence ID" value="NZ_CP042997.1"/>
</dbReference>
<dbReference type="InterPro" id="IPR019734">
    <property type="entry name" value="TPR_rpt"/>
</dbReference>
<dbReference type="InterPro" id="IPR039568">
    <property type="entry name" value="Peptidase_MA-like_dom"/>
</dbReference>
<keyword evidence="7" id="KW-1185">Reference proteome</keyword>
<feature type="compositionally biased region" description="Basic and acidic residues" evidence="4">
    <location>
        <begin position="930"/>
        <end position="949"/>
    </location>
</feature>
<dbReference type="PANTHER" id="PTHR44943:SF8">
    <property type="entry name" value="TPR REPEAT-CONTAINING PROTEIN MJ0263"/>
    <property type="match status" value="1"/>
</dbReference>
<feature type="region of interest" description="Disordered" evidence="4">
    <location>
        <begin position="930"/>
        <end position="957"/>
    </location>
</feature>
<dbReference type="Proteomes" id="UP000324233">
    <property type="component" value="Chromosome"/>
</dbReference>
<dbReference type="AlphaFoldDB" id="A0A5B9VZB0"/>
<dbReference type="Pfam" id="PF13485">
    <property type="entry name" value="Peptidase_MA_2"/>
    <property type="match status" value="1"/>
</dbReference>